<dbReference type="PANTHER" id="PTHR30126:SF100">
    <property type="entry name" value="LYSR-FAMILY TRANSCRIPTIONAL REGULATOR"/>
    <property type="match status" value="1"/>
</dbReference>
<dbReference type="AlphaFoldDB" id="A0A7W0C0B3"/>
<dbReference type="SUPFAM" id="SSF53850">
    <property type="entry name" value="Periplasmic binding protein-like II"/>
    <property type="match status" value="1"/>
</dbReference>
<dbReference type="CDD" id="cd05466">
    <property type="entry name" value="PBP2_LTTR_substrate"/>
    <property type="match status" value="1"/>
</dbReference>
<dbReference type="Gene3D" id="3.40.190.290">
    <property type="match status" value="1"/>
</dbReference>
<evidence type="ECO:0000259" key="5">
    <source>
        <dbReference type="PROSITE" id="PS50931"/>
    </source>
</evidence>
<evidence type="ECO:0000313" key="6">
    <source>
        <dbReference type="EMBL" id="MBA2876968.1"/>
    </source>
</evidence>
<dbReference type="Pfam" id="PF00126">
    <property type="entry name" value="HTH_1"/>
    <property type="match status" value="1"/>
</dbReference>
<sequence>MNVDYLQTFREVAKWNSFTKAGEMLGYAQSSVTTQIKKLEEEFGVILFERWGGKIKLTQAGVQLLEYANKIIRLLEEAKQNLSEQTELSGTLSIGTIESIAGFYLPPYLQAFKNKHPKVNLLLQQGICKDLLKGIKEGKYDLAIILDQKQEDPDLNVITIKEEPLVLVAKPDHHLVRFDHVSIKDLNGEKLIVTEPRCI</sequence>
<evidence type="ECO:0000256" key="4">
    <source>
        <dbReference type="ARBA" id="ARBA00023163"/>
    </source>
</evidence>
<proteinExistence type="inferred from homology"/>
<dbReference type="Gene3D" id="1.10.10.10">
    <property type="entry name" value="Winged helix-like DNA-binding domain superfamily/Winged helix DNA-binding domain"/>
    <property type="match status" value="1"/>
</dbReference>
<reference evidence="6 7" key="1">
    <citation type="submission" date="2020-07" db="EMBL/GenBank/DDBJ databases">
        <title>Genomic Encyclopedia of Type Strains, Phase IV (KMG-IV): sequencing the most valuable type-strain genomes for metagenomic binning, comparative biology and taxonomic classification.</title>
        <authorList>
            <person name="Goeker M."/>
        </authorList>
    </citation>
    <scope>NUCLEOTIDE SEQUENCE [LARGE SCALE GENOMIC DNA]</scope>
    <source>
        <strain evidence="6 7">DSM 15730</strain>
    </source>
</reference>
<keyword evidence="7" id="KW-1185">Reference proteome</keyword>
<keyword evidence="3 6" id="KW-0238">DNA-binding</keyword>
<organism evidence="6 7">
    <name type="scientific">Thermaerobacillus caldiproteolyticus</name>
    <dbReference type="NCBI Taxonomy" id="247480"/>
    <lineage>
        <taxon>Bacteria</taxon>
        <taxon>Bacillati</taxon>
        <taxon>Bacillota</taxon>
        <taxon>Bacilli</taxon>
        <taxon>Bacillales</taxon>
        <taxon>Anoxybacillaceae</taxon>
        <taxon>Thermaerobacillus</taxon>
    </lineage>
</organism>
<keyword evidence="2" id="KW-0805">Transcription regulation</keyword>
<dbReference type="Pfam" id="PF03466">
    <property type="entry name" value="LysR_substrate"/>
    <property type="match status" value="1"/>
</dbReference>
<keyword evidence="4" id="KW-0804">Transcription</keyword>
<gene>
    <name evidence="6" type="ORF">HNR31_003812</name>
</gene>
<dbReference type="InterPro" id="IPR036388">
    <property type="entry name" value="WH-like_DNA-bd_sf"/>
</dbReference>
<dbReference type="InterPro" id="IPR036390">
    <property type="entry name" value="WH_DNA-bd_sf"/>
</dbReference>
<feature type="domain" description="HTH lysR-type" evidence="5">
    <location>
        <begin position="1"/>
        <end position="58"/>
    </location>
</feature>
<dbReference type="InterPro" id="IPR005119">
    <property type="entry name" value="LysR_subst-bd"/>
</dbReference>
<dbReference type="RefSeq" id="WP_258561127.1">
    <property type="nucleotide sequence ID" value="NZ_JACDUT010000026.1"/>
</dbReference>
<protein>
    <submittedName>
        <fullName evidence="6">DNA-binding transcriptional LysR family regulator</fullName>
    </submittedName>
</protein>
<dbReference type="Proteomes" id="UP000523087">
    <property type="component" value="Unassembled WGS sequence"/>
</dbReference>
<accession>A0A7W0C0B3</accession>
<dbReference type="FunFam" id="1.10.10.10:FF:000001">
    <property type="entry name" value="LysR family transcriptional regulator"/>
    <property type="match status" value="1"/>
</dbReference>
<name>A0A7W0C0B3_9BACL</name>
<evidence type="ECO:0000256" key="1">
    <source>
        <dbReference type="ARBA" id="ARBA00009437"/>
    </source>
</evidence>
<dbReference type="EMBL" id="JACDUT010000026">
    <property type="protein sequence ID" value="MBA2876968.1"/>
    <property type="molecule type" value="Genomic_DNA"/>
</dbReference>
<dbReference type="PANTHER" id="PTHR30126">
    <property type="entry name" value="HTH-TYPE TRANSCRIPTIONAL REGULATOR"/>
    <property type="match status" value="1"/>
</dbReference>
<evidence type="ECO:0000256" key="2">
    <source>
        <dbReference type="ARBA" id="ARBA00023015"/>
    </source>
</evidence>
<dbReference type="GO" id="GO:0000976">
    <property type="term" value="F:transcription cis-regulatory region binding"/>
    <property type="evidence" value="ECO:0007669"/>
    <property type="project" value="TreeGrafter"/>
</dbReference>
<evidence type="ECO:0000256" key="3">
    <source>
        <dbReference type="ARBA" id="ARBA00023125"/>
    </source>
</evidence>
<evidence type="ECO:0000313" key="7">
    <source>
        <dbReference type="Proteomes" id="UP000523087"/>
    </source>
</evidence>
<dbReference type="GO" id="GO:0003700">
    <property type="term" value="F:DNA-binding transcription factor activity"/>
    <property type="evidence" value="ECO:0007669"/>
    <property type="project" value="InterPro"/>
</dbReference>
<comment type="caution">
    <text evidence="6">The sequence shown here is derived from an EMBL/GenBank/DDBJ whole genome shotgun (WGS) entry which is preliminary data.</text>
</comment>
<dbReference type="PRINTS" id="PR00039">
    <property type="entry name" value="HTHLYSR"/>
</dbReference>
<comment type="similarity">
    <text evidence="1">Belongs to the LysR transcriptional regulatory family.</text>
</comment>
<dbReference type="PROSITE" id="PS50931">
    <property type="entry name" value="HTH_LYSR"/>
    <property type="match status" value="1"/>
</dbReference>
<dbReference type="SUPFAM" id="SSF46785">
    <property type="entry name" value="Winged helix' DNA-binding domain"/>
    <property type="match status" value="1"/>
</dbReference>
<dbReference type="InterPro" id="IPR000847">
    <property type="entry name" value="LysR_HTH_N"/>
</dbReference>